<reference evidence="2 3" key="3">
    <citation type="submission" date="2019-11" db="EMBL/GenBank/DDBJ databases">
        <title>A de novo genome assembly of a pear dwarfing rootstock.</title>
        <authorList>
            <person name="Wang F."/>
            <person name="Wang J."/>
            <person name="Li S."/>
            <person name="Zhang Y."/>
            <person name="Fang M."/>
            <person name="Ma L."/>
            <person name="Zhao Y."/>
            <person name="Jiang S."/>
        </authorList>
    </citation>
    <scope>NUCLEOTIDE SEQUENCE [LARGE SCALE GENOMIC DNA]</scope>
    <source>
        <strain evidence="2">S2</strain>
        <tissue evidence="2">Leaf</tissue>
    </source>
</reference>
<protein>
    <submittedName>
        <fullName evidence="2">Uncharacterized protein</fullName>
    </submittedName>
</protein>
<accession>A0A5N5F380</accession>
<sequence length="112" mass="12970">MVKSQSLRNTDHPEKALTESDLAAVQQLMQLSDEDNTNSRSSGHNKKKKFQQDGDEVVDQIKVITWEKIEEIFGKEDIDRPKKRRYRSLADIYLTTKPVNARSYGKKVRATF</sequence>
<dbReference type="OrthoDB" id="1739516at2759"/>
<evidence type="ECO:0000313" key="3">
    <source>
        <dbReference type="Proteomes" id="UP000327157"/>
    </source>
</evidence>
<comment type="caution">
    <text evidence="2">The sequence shown here is derived from an EMBL/GenBank/DDBJ whole genome shotgun (WGS) entry which is preliminary data.</text>
</comment>
<reference evidence="3" key="2">
    <citation type="submission" date="2019-10" db="EMBL/GenBank/DDBJ databases">
        <title>A de novo genome assembly of a pear dwarfing rootstock.</title>
        <authorList>
            <person name="Wang F."/>
            <person name="Wang J."/>
            <person name="Li S."/>
            <person name="Zhang Y."/>
            <person name="Fang M."/>
            <person name="Ma L."/>
            <person name="Zhao Y."/>
            <person name="Jiang S."/>
        </authorList>
    </citation>
    <scope>NUCLEOTIDE SEQUENCE [LARGE SCALE GENOMIC DNA]</scope>
</reference>
<dbReference type="Proteomes" id="UP000327157">
    <property type="component" value="Chromosome 1"/>
</dbReference>
<reference evidence="2 3" key="1">
    <citation type="submission" date="2019-09" db="EMBL/GenBank/DDBJ databases">
        <authorList>
            <person name="Ou C."/>
        </authorList>
    </citation>
    <scope>NUCLEOTIDE SEQUENCE [LARGE SCALE GENOMIC DNA]</scope>
    <source>
        <strain evidence="2">S2</strain>
        <tissue evidence="2">Leaf</tissue>
    </source>
</reference>
<dbReference type="PANTHER" id="PTHR35167:SF12">
    <property type="match status" value="1"/>
</dbReference>
<evidence type="ECO:0000313" key="2">
    <source>
        <dbReference type="EMBL" id="KAB2597233.1"/>
    </source>
</evidence>
<dbReference type="AlphaFoldDB" id="A0A5N5F380"/>
<organism evidence="2 3">
    <name type="scientific">Pyrus ussuriensis x Pyrus communis</name>
    <dbReference type="NCBI Taxonomy" id="2448454"/>
    <lineage>
        <taxon>Eukaryota</taxon>
        <taxon>Viridiplantae</taxon>
        <taxon>Streptophyta</taxon>
        <taxon>Embryophyta</taxon>
        <taxon>Tracheophyta</taxon>
        <taxon>Spermatophyta</taxon>
        <taxon>Magnoliopsida</taxon>
        <taxon>eudicotyledons</taxon>
        <taxon>Gunneridae</taxon>
        <taxon>Pentapetalae</taxon>
        <taxon>rosids</taxon>
        <taxon>fabids</taxon>
        <taxon>Rosales</taxon>
        <taxon>Rosaceae</taxon>
        <taxon>Amygdaloideae</taxon>
        <taxon>Maleae</taxon>
        <taxon>Pyrus</taxon>
    </lineage>
</organism>
<dbReference type="EMBL" id="SMOL01000768">
    <property type="protein sequence ID" value="KAB2597233.1"/>
    <property type="molecule type" value="Genomic_DNA"/>
</dbReference>
<feature type="region of interest" description="Disordered" evidence="1">
    <location>
        <begin position="29"/>
        <end position="54"/>
    </location>
</feature>
<dbReference type="PANTHER" id="PTHR35167">
    <property type="entry name" value="OS05G0216466 PROTEIN"/>
    <property type="match status" value="1"/>
</dbReference>
<keyword evidence="3" id="KW-1185">Reference proteome</keyword>
<gene>
    <name evidence="2" type="ORF">D8674_000153</name>
</gene>
<proteinExistence type="predicted"/>
<name>A0A5N5F380_9ROSA</name>
<evidence type="ECO:0000256" key="1">
    <source>
        <dbReference type="SAM" id="MobiDB-lite"/>
    </source>
</evidence>